<evidence type="ECO:0000313" key="9">
    <source>
        <dbReference type="EMBL" id="KAH8696737.1"/>
    </source>
</evidence>
<dbReference type="GO" id="GO:0016020">
    <property type="term" value="C:membrane"/>
    <property type="evidence" value="ECO:0007669"/>
    <property type="project" value="UniProtKB-SubCell"/>
</dbReference>
<proteinExistence type="predicted"/>
<organism evidence="9 10">
    <name type="scientific">Talaromyces proteolyticus</name>
    <dbReference type="NCBI Taxonomy" id="1131652"/>
    <lineage>
        <taxon>Eukaryota</taxon>
        <taxon>Fungi</taxon>
        <taxon>Dikarya</taxon>
        <taxon>Ascomycota</taxon>
        <taxon>Pezizomycotina</taxon>
        <taxon>Eurotiomycetes</taxon>
        <taxon>Eurotiomycetidae</taxon>
        <taxon>Eurotiales</taxon>
        <taxon>Trichocomaceae</taxon>
        <taxon>Talaromyces</taxon>
        <taxon>Talaromyces sect. Bacilispori</taxon>
    </lineage>
</organism>
<feature type="domain" description="DUF2421" evidence="6">
    <location>
        <begin position="746"/>
        <end position="954"/>
    </location>
</feature>
<feature type="transmembrane region" description="Helical" evidence="5">
    <location>
        <begin position="165"/>
        <end position="183"/>
    </location>
</feature>
<comment type="subcellular location">
    <subcellularLocation>
        <location evidence="1">Membrane</location>
        <topology evidence="1">Multi-pass membrane protein</topology>
    </subcellularLocation>
</comment>
<evidence type="ECO:0008006" key="11">
    <source>
        <dbReference type="Google" id="ProtNLM"/>
    </source>
</evidence>
<evidence type="ECO:0000313" key="10">
    <source>
        <dbReference type="Proteomes" id="UP001201262"/>
    </source>
</evidence>
<keyword evidence="2 5" id="KW-0812">Transmembrane</keyword>
<dbReference type="GeneID" id="70241642"/>
<evidence type="ECO:0000256" key="1">
    <source>
        <dbReference type="ARBA" id="ARBA00004141"/>
    </source>
</evidence>
<feature type="transmembrane region" description="Helical" evidence="5">
    <location>
        <begin position="17"/>
        <end position="34"/>
    </location>
</feature>
<feature type="domain" description="Integral membrane bound transporter" evidence="8">
    <location>
        <begin position="606"/>
        <end position="742"/>
    </location>
</feature>
<dbReference type="EMBL" id="JAJTJA010000007">
    <property type="protein sequence ID" value="KAH8696737.1"/>
    <property type="molecule type" value="Genomic_DNA"/>
</dbReference>
<protein>
    <recommendedName>
        <fullName evidence="11">ER transporter 6TM N-terminal domain-containing protein</fullName>
    </recommendedName>
</protein>
<dbReference type="InterPro" id="IPR049453">
    <property type="entry name" value="Memb_transporter_dom"/>
</dbReference>
<dbReference type="InterPro" id="IPR018820">
    <property type="entry name" value="BRE4-related_DUF2421"/>
</dbReference>
<gene>
    <name evidence="9" type="ORF">BGW36DRAFT_297410</name>
</gene>
<keyword evidence="4 5" id="KW-0472">Membrane</keyword>
<dbReference type="PANTHER" id="PTHR37994">
    <property type="entry name" value="ARAE_2_N DOMAIN-CONTAINING PROTEIN-RELATED"/>
    <property type="match status" value="1"/>
</dbReference>
<accession>A0AAD4KRR6</accession>
<dbReference type="Pfam" id="PF13515">
    <property type="entry name" value="FUSC_2"/>
    <property type="match status" value="1"/>
</dbReference>
<feature type="transmembrane region" description="Helical" evidence="5">
    <location>
        <begin position="583"/>
        <end position="600"/>
    </location>
</feature>
<feature type="transmembrane region" description="Helical" evidence="5">
    <location>
        <begin position="195"/>
        <end position="214"/>
    </location>
</feature>
<evidence type="ECO:0000256" key="5">
    <source>
        <dbReference type="SAM" id="Phobius"/>
    </source>
</evidence>
<dbReference type="Proteomes" id="UP001201262">
    <property type="component" value="Unassembled WGS sequence"/>
</dbReference>
<evidence type="ECO:0000256" key="3">
    <source>
        <dbReference type="ARBA" id="ARBA00022989"/>
    </source>
</evidence>
<evidence type="ECO:0000259" key="8">
    <source>
        <dbReference type="Pfam" id="PF13515"/>
    </source>
</evidence>
<feature type="domain" description="Putative ER transporter 6TM N-terminal" evidence="7">
    <location>
        <begin position="3"/>
        <end position="449"/>
    </location>
</feature>
<evidence type="ECO:0000256" key="4">
    <source>
        <dbReference type="ARBA" id="ARBA00023136"/>
    </source>
</evidence>
<keyword evidence="10" id="KW-1185">Reference proteome</keyword>
<dbReference type="PANTHER" id="PTHR37994:SF3">
    <property type="entry name" value="ER TRANSPORTER 6TM N-TERMINAL DOMAIN-CONTAINING PROTEIN"/>
    <property type="match status" value="1"/>
</dbReference>
<feature type="transmembrane region" description="Helical" evidence="5">
    <location>
        <begin position="661"/>
        <end position="680"/>
    </location>
</feature>
<evidence type="ECO:0000259" key="7">
    <source>
        <dbReference type="Pfam" id="PF10337"/>
    </source>
</evidence>
<comment type="caution">
    <text evidence="9">The sequence shown here is derived from an EMBL/GenBank/DDBJ whole genome shotgun (WGS) entry which is preliminary data.</text>
</comment>
<feature type="transmembrane region" description="Helical" evidence="5">
    <location>
        <begin position="71"/>
        <end position="90"/>
    </location>
</feature>
<name>A0AAD4KRR6_9EURO</name>
<keyword evidence="3 5" id="KW-1133">Transmembrane helix</keyword>
<dbReference type="InterPro" id="IPR018823">
    <property type="entry name" value="ArAE_2_N"/>
</dbReference>
<feature type="transmembrane region" description="Helical" evidence="5">
    <location>
        <begin position="635"/>
        <end position="655"/>
    </location>
</feature>
<dbReference type="AlphaFoldDB" id="A0AAD4KRR6"/>
<dbReference type="RefSeq" id="XP_046071673.1">
    <property type="nucleotide sequence ID" value="XM_046211355.1"/>
</dbReference>
<sequence>MGLPAFLDHFNARDLKVFFRCWVAAWVACLLFIINPSLRSLGTATFFACMVQFMLPPSGIVSIYLLGSLTLLMGMFLAWGWGVIVMKAALAARPTAETQARYASLQQAAKAQANATGISPVAAAQILIYEGYMLDVRVTVVTYCLVCTFIYLLARLRASNPKATFTAIFGTIISDLFLNYAPLFPSFQGTLPLTLIKPAAIGVGLGFACSVFLFPRSTSHVVLDSLEDMMEHLKLPLKFTASAIGKREEKDDLDHLRLVQSRIIQEYRKMEPAFAFLPLDFSVGYWGARDVEKFKEPTRKLVTAILALLEFHVTRVYSASRNEDILLKYGDKARLQNEMDTKFDHDIGRYQRSQLAEMLDGFRNAGDYHLSGAAIQELVGTGTYATEVCIEALDLLKQCIHMANCRRWFRRPSKEDHKALCRRIYTALEDLRRVRTSFVHDMTETLIANYTSFFEELSFTNETKKQLRDLVISMVFEEHMANAIDKTEALMMQIYTVFHTSNRIRLWWPLSLTRATSWVIGKDSKAPMMTPSADDDPDQASDLIKVAEEKLRISRGYRTKQRNAVGRAILGTYHWFTSNSGLYALRMVIITIALGIPGVIPHTAGFYYRQKGLWGLIMGQTSLLVYMADFTFSVISRVVGTVAGGILGLLAWYIGSAQGPGNPYGLAAIVGAMLLIFVWVRLYLPPSLLQGGIMGGVTFLLVIAYSYDDTHIFQYGSPGVGYAVFYRRMVLVLIGVGAAIIIQVLPRPPSASKHVCKSLSRSIRSLSDHYALLLSCWGHSQDHGKLLAESVSLQLTQSLVGLDDPIALLRFEFSSSRFDSKSLTDVKRLCHSINLNLRRLLVLSGSLPQSFQDHLSRQTGLIDHRIIGEVMAILATCEQVLKTEDSLPEILPSPLVRRAYEYGAGHLGELKINPELVRDEEYRKFCVAFSAYLNFLGSIDELVLVMKDALGEAHLVSKSLADLV</sequence>
<feature type="transmembrane region" description="Helical" evidence="5">
    <location>
        <begin position="725"/>
        <end position="745"/>
    </location>
</feature>
<feature type="transmembrane region" description="Helical" evidence="5">
    <location>
        <begin position="687"/>
        <end position="705"/>
    </location>
</feature>
<feature type="transmembrane region" description="Helical" evidence="5">
    <location>
        <begin position="134"/>
        <end position="153"/>
    </location>
</feature>
<dbReference type="Pfam" id="PF10334">
    <property type="entry name" value="BRE4"/>
    <property type="match status" value="1"/>
</dbReference>
<dbReference type="Pfam" id="PF10337">
    <property type="entry name" value="ArAE_2_N"/>
    <property type="match status" value="1"/>
</dbReference>
<evidence type="ECO:0000259" key="6">
    <source>
        <dbReference type="Pfam" id="PF10334"/>
    </source>
</evidence>
<reference evidence="9" key="1">
    <citation type="submission" date="2021-12" db="EMBL/GenBank/DDBJ databases">
        <title>Convergent genome expansion in fungi linked to evolution of root-endophyte symbiosis.</title>
        <authorList>
            <consortium name="DOE Joint Genome Institute"/>
            <person name="Ke Y.-H."/>
            <person name="Bonito G."/>
            <person name="Liao H.-L."/>
            <person name="Looney B."/>
            <person name="Rojas-Flechas A."/>
            <person name="Nash J."/>
            <person name="Hameed K."/>
            <person name="Schadt C."/>
            <person name="Martin F."/>
            <person name="Crous P.W."/>
            <person name="Miettinen O."/>
            <person name="Magnuson J.K."/>
            <person name="Labbe J."/>
            <person name="Jacobson D."/>
            <person name="Doktycz M.J."/>
            <person name="Veneault-Fourrey C."/>
            <person name="Kuo A."/>
            <person name="Mondo S."/>
            <person name="Calhoun S."/>
            <person name="Riley R."/>
            <person name="Ohm R."/>
            <person name="LaButti K."/>
            <person name="Andreopoulos B."/>
            <person name="Pangilinan J."/>
            <person name="Nolan M."/>
            <person name="Tritt A."/>
            <person name="Clum A."/>
            <person name="Lipzen A."/>
            <person name="Daum C."/>
            <person name="Barry K."/>
            <person name="Grigoriev I.V."/>
            <person name="Vilgalys R."/>
        </authorList>
    </citation>
    <scope>NUCLEOTIDE SEQUENCE</scope>
    <source>
        <strain evidence="9">PMI_201</strain>
    </source>
</reference>
<evidence type="ECO:0000256" key="2">
    <source>
        <dbReference type="ARBA" id="ARBA00022692"/>
    </source>
</evidence>